<sequence>MSCTHSLFNFPTYLGFLIIIPITLFCLTISANFRDLLFPIAIIPHVSIYLGIFLFLNLLIFFLSSEFSPFVPCR</sequence>
<feature type="transmembrane region" description="Helical" evidence="1">
    <location>
        <begin position="12"/>
        <end position="29"/>
    </location>
</feature>
<keyword evidence="1" id="KW-0472">Membrane</keyword>
<protein>
    <submittedName>
        <fullName evidence="2">Uncharacterized protein</fullName>
    </submittedName>
</protein>
<dbReference type="AlphaFoldDB" id="A0A0S3R718"/>
<accession>A0A0S3R718</accession>
<feature type="transmembrane region" description="Helical" evidence="1">
    <location>
        <begin position="36"/>
        <end position="62"/>
    </location>
</feature>
<keyword evidence="1" id="KW-0812">Transmembrane</keyword>
<dbReference type="Proteomes" id="UP000291084">
    <property type="component" value="Chromosome 1"/>
</dbReference>
<organism evidence="2 3">
    <name type="scientific">Vigna angularis var. angularis</name>
    <dbReference type="NCBI Taxonomy" id="157739"/>
    <lineage>
        <taxon>Eukaryota</taxon>
        <taxon>Viridiplantae</taxon>
        <taxon>Streptophyta</taxon>
        <taxon>Embryophyta</taxon>
        <taxon>Tracheophyta</taxon>
        <taxon>Spermatophyta</taxon>
        <taxon>Magnoliopsida</taxon>
        <taxon>eudicotyledons</taxon>
        <taxon>Gunneridae</taxon>
        <taxon>Pentapetalae</taxon>
        <taxon>rosids</taxon>
        <taxon>fabids</taxon>
        <taxon>Fabales</taxon>
        <taxon>Fabaceae</taxon>
        <taxon>Papilionoideae</taxon>
        <taxon>50 kb inversion clade</taxon>
        <taxon>NPAAA clade</taxon>
        <taxon>indigoferoid/millettioid clade</taxon>
        <taxon>Phaseoleae</taxon>
        <taxon>Vigna</taxon>
    </lineage>
</organism>
<reference evidence="2 3" key="1">
    <citation type="journal article" date="2015" name="Sci. Rep.">
        <title>The power of single molecule real-time sequencing technology in the de novo assembly of a eukaryotic genome.</title>
        <authorList>
            <person name="Sakai H."/>
            <person name="Naito K."/>
            <person name="Ogiso-Tanaka E."/>
            <person name="Takahashi Y."/>
            <person name="Iseki K."/>
            <person name="Muto C."/>
            <person name="Satou K."/>
            <person name="Teruya K."/>
            <person name="Shiroma A."/>
            <person name="Shimoji M."/>
            <person name="Hirano T."/>
            <person name="Itoh T."/>
            <person name="Kaga A."/>
            <person name="Tomooka N."/>
        </authorList>
    </citation>
    <scope>NUCLEOTIDE SEQUENCE [LARGE SCALE GENOMIC DNA]</scope>
    <source>
        <strain evidence="3">cv. Shumari</strain>
    </source>
</reference>
<evidence type="ECO:0000256" key="1">
    <source>
        <dbReference type="SAM" id="Phobius"/>
    </source>
</evidence>
<gene>
    <name evidence="2" type="primary">Vigan.01G444400</name>
    <name evidence="2" type="ORF">VIGAN_01444400</name>
</gene>
<evidence type="ECO:0000313" key="2">
    <source>
        <dbReference type="EMBL" id="BAT76443.1"/>
    </source>
</evidence>
<keyword evidence="1" id="KW-1133">Transmembrane helix</keyword>
<dbReference type="EMBL" id="AP015034">
    <property type="protein sequence ID" value="BAT76443.1"/>
    <property type="molecule type" value="Genomic_DNA"/>
</dbReference>
<proteinExistence type="predicted"/>
<evidence type="ECO:0000313" key="3">
    <source>
        <dbReference type="Proteomes" id="UP000291084"/>
    </source>
</evidence>
<name>A0A0S3R718_PHAAN</name>
<keyword evidence="3" id="KW-1185">Reference proteome</keyword>